<organism evidence="1">
    <name type="scientific">Navicula veneta</name>
    <dbReference type="NCBI Taxonomy" id="138539"/>
    <lineage>
        <taxon>Eukaryota</taxon>
        <taxon>Sar</taxon>
        <taxon>Stramenopiles</taxon>
        <taxon>Ochrophyta</taxon>
        <taxon>Bacillariophyta</taxon>
        <taxon>Bacillariophyceae</taxon>
        <taxon>Bacillariophycidae</taxon>
        <taxon>Naviculales</taxon>
        <taxon>Naviculaceae</taxon>
        <taxon>Navicula</taxon>
    </lineage>
</organism>
<dbReference type="RefSeq" id="YP_010134316.1">
    <property type="nucleotide sequence ID" value="NC_056794.1"/>
</dbReference>
<sequence>MTKLIMNILTLDSKHLVVDWLSFNLEGLMDPRIIARRLSKDFTPHVLMDDVPSIGFHGFKKKYKVSIRHYTGSKGYWVGTKIIFSGKDAAYFYKLIKTQRFDWGLLKFDEHSLSLGRIDLCFSRPNDFNHTSKSFDGFLVDSRSQIQNHTNTCHIRLQDFPDGKILKVNRRNNSVHYRVYKKNQRVRFEIELKHRQKKLVQDYLFQNQLDIFEHRLVIQYFQYSERVLCLDYPYTDWILDFQRRYQKYQVLNPTYRSLVTSYLENQRIKNQDEEGRFFHLLQFLSFIKNLELNPRKDCKKQRIKKQNYYVLKIPLSQFVGFMGIKTFKDSQRKKLILYFKKLQKLDPIVKEFSNGAFRSYVCIWSSSRTIPCSSALTVWVIFS</sequence>
<dbReference type="AlphaFoldDB" id="A0A8F1B864"/>
<dbReference type="GeneID" id="67124069"/>
<dbReference type="EMBL" id="MT383645">
    <property type="protein sequence ID" value="QWM93806.1"/>
    <property type="molecule type" value="Genomic_DNA"/>
</dbReference>
<protein>
    <submittedName>
        <fullName evidence="1">Uncharacterized protein</fullName>
    </submittedName>
</protein>
<keyword evidence="1" id="KW-0150">Chloroplast</keyword>
<reference evidence="1" key="1">
    <citation type="journal article" date="2021" name="Ecol Indic">
        <title>Morphological and molecular identification reveals that waters from an isolated oasis in Tamanrasset (extreme South of Algerian Sahara) are colonized by opportunistic and pollution-tolerant diatom species.</title>
        <authorList>
            <person name="Gastineau R."/>
            <person name="Hamedi C."/>
            <person name="Baba Hamed M.B."/>
            <person name="Abi-Ayad S.-M.E.-A."/>
            <person name="Bak M."/>
            <person name="Lemieux C."/>
            <person name="Turmel M."/>
            <person name="Dobosz S."/>
            <person name="Wrobel R.J."/>
            <person name="Kierzek A."/>
            <person name="Lange-Bertalot H."/>
            <person name="Witkowski A."/>
        </authorList>
    </citation>
    <scope>NUCLEOTIDE SEQUENCE</scope>
    <source>
        <strain evidence="1">SZCZR1826</strain>
    </source>
</reference>
<dbReference type="GeneID" id="67124078"/>
<dbReference type="EMBL" id="MT383645">
    <property type="protein sequence ID" value="QWM93749.1"/>
    <property type="molecule type" value="Genomic_DNA"/>
</dbReference>
<proteinExistence type="predicted"/>
<keyword evidence="1" id="KW-0934">Plastid</keyword>
<dbReference type="RefSeq" id="YP_010134259.1">
    <property type="nucleotide sequence ID" value="NC_056794.1"/>
</dbReference>
<gene>
    <name evidence="1" type="primary">orf383</name>
</gene>
<evidence type="ECO:0000313" key="1">
    <source>
        <dbReference type="EMBL" id="QWM93749.1"/>
    </source>
</evidence>
<name>A0A8F1B864_9STRA</name>
<accession>A0A8F1B864</accession>
<geneLocation type="chloroplast" evidence="1"/>